<feature type="region of interest" description="Disordered" evidence="1">
    <location>
        <begin position="331"/>
        <end position="360"/>
    </location>
</feature>
<dbReference type="InterPro" id="IPR021109">
    <property type="entry name" value="Peptidase_aspartic_dom_sf"/>
</dbReference>
<sequence length="958" mass="106947">MVSTSSASSYSERAARAKARAKAKAAPASGSNPPAIIPSHENDDSTPTGDDLSSLPGYHRGDQGSIDELEDTSPPTMTPTGDNIENDVREVKDQAHGMNLMNADHLFVLNLMTNPAVLVVSLLELKSPTSPGMDLPSAAKLFVPDIQINLVVMVDPLGIKLIMMAQETNDQSSGEGNEIYDQSRYEHPAGDHPTRSHHPDRQSGLTSGNPIPLPSRLDEDNETYDQPRYGPPASDHPIRSHHPDWQVGLVPVTSPPVRVSQQAAVEASPSVSAKLPTRSRSTGPARQPEGLHRGPSGFVYDPTYEGRRGSLHQPTTYGAAVGEGWLNSGSCQDKSKRLNPASPKESCSSEGPEYPQRSQHQDHWYDYDSKGGWWQDQSGEWRQWKQKDYEWSSWDYSYQKEKISKVISNAAWSDLVLGKNKHWDGSTDHSDSMALSEFRRKLTTSPDYEYQSECYKYFYLRNNLSESLRRLLDTFEDDGAVKKGDYNNYYEVDSQYWTDLIAQAWDYLKHQFGDTDGCYLENQWLYMYLEKNERFVDFYARHESTAKELARTRGYSVLRLSNQEMRTHFYNAMPSKLKTHLDERGFWTPNALTYDQMVTLCRGWCKVHWDKNAAVCNVTTGHEVDHMSDAGGHDSRRSPTGSVSSTSVKEVRSIPLKARVKNDDVILAKAINKEILESSCERCLDNSGGHQAETCCNAMAHKDQRCKFCGLVHLTTERCPVQYDAYKSRCKRCGRPNHAERVCMKSTPAQAGISVVNVANPGSGLSHYVNLHINGSETMVTALVDSGAMISIMHASQYQSIQGSALVHTDLVCTTADGVHELQVVGLARNLQVRFEDGFEVIESFLVVSGPLAHPVLLSTTTLKRHGMVWVMNDNTNLIMLGREARSFTSAMYEKIYAPVYCPEPLDQKVVEICNLTVAKANLEETTSDRATKAQPLPEDLFNELLLSTLPERFRGGV</sequence>
<feature type="compositionally biased region" description="Polar residues" evidence="1">
    <location>
        <begin position="73"/>
        <end position="83"/>
    </location>
</feature>
<dbReference type="AlphaFoldDB" id="A0A7J6NX80"/>
<accession>A0A7J6NX80</accession>
<gene>
    <name evidence="2" type="ORF">FOZ60_002774</name>
</gene>
<feature type="compositionally biased region" description="Basic and acidic residues" evidence="1">
    <location>
        <begin position="183"/>
        <end position="201"/>
    </location>
</feature>
<feature type="region of interest" description="Disordered" evidence="1">
    <location>
        <begin position="183"/>
        <end position="315"/>
    </location>
</feature>
<organism evidence="2 3">
    <name type="scientific">Perkinsus olseni</name>
    <name type="common">Perkinsus atlanticus</name>
    <dbReference type="NCBI Taxonomy" id="32597"/>
    <lineage>
        <taxon>Eukaryota</taxon>
        <taxon>Sar</taxon>
        <taxon>Alveolata</taxon>
        <taxon>Perkinsozoa</taxon>
        <taxon>Perkinsea</taxon>
        <taxon>Perkinsida</taxon>
        <taxon>Perkinsidae</taxon>
        <taxon>Perkinsus</taxon>
    </lineage>
</organism>
<evidence type="ECO:0000313" key="3">
    <source>
        <dbReference type="Proteomes" id="UP000541610"/>
    </source>
</evidence>
<feature type="region of interest" description="Disordered" evidence="1">
    <location>
        <begin position="627"/>
        <end position="648"/>
    </location>
</feature>
<feature type="compositionally biased region" description="Polar residues" evidence="1">
    <location>
        <begin position="638"/>
        <end position="648"/>
    </location>
</feature>
<proteinExistence type="predicted"/>
<evidence type="ECO:0000256" key="1">
    <source>
        <dbReference type="SAM" id="MobiDB-lite"/>
    </source>
</evidence>
<dbReference type="Proteomes" id="UP000541610">
    <property type="component" value="Unassembled WGS sequence"/>
</dbReference>
<comment type="caution">
    <text evidence="2">The sequence shown here is derived from an EMBL/GenBank/DDBJ whole genome shotgun (WGS) entry which is preliminary data.</text>
</comment>
<protein>
    <recommendedName>
        <fullName evidence="4">Casein kinase I</fullName>
    </recommendedName>
</protein>
<feature type="compositionally biased region" description="Low complexity" evidence="1">
    <location>
        <begin position="24"/>
        <end position="34"/>
    </location>
</feature>
<feature type="region of interest" description="Disordered" evidence="1">
    <location>
        <begin position="1"/>
        <end position="86"/>
    </location>
</feature>
<evidence type="ECO:0008006" key="4">
    <source>
        <dbReference type="Google" id="ProtNLM"/>
    </source>
</evidence>
<evidence type="ECO:0000313" key="2">
    <source>
        <dbReference type="EMBL" id="KAF4688504.1"/>
    </source>
</evidence>
<reference evidence="2 3" key="1">
    <citation type="submission" date="2020-04" db="EMBL/GenBank/DDBJ databases">
        <title>Perkinsus olseni comparative genomics.</title>
        <authorList>
            <person name="Bogema D.R."/>
        </authorList>
    </citation>
    <scope>NUCLEOTIDE SEQUENCE [LARGE SCALE GENOMIC DNA]</scope>
    <source>
        <strain evidence="2">00978-12</strain>
    </source>
</reference>
<dbReference type="CDD" id="cd00303">
    <property type="entry name" value="retropepsin_like"/>
    <property type="match status" value="1"/>
</dbReference>
<feature type="compositionally biased region" description="Low complexity" evidence="1">
    <location>
        <begin position="1"/>
        <end position="12"/>
    </location>
</feature>
<dbReference type="Gene3D" id="2.40.70.10">
    <property type="entry name" value="Acid Proteases"/>
    <property type="match status" value="1"/>
</dbReference>
<dbReference type="EMBL" id="JABANP010000150">
    <property type="protein sequence ID" value="KAF4688504.1"/>
    <property type="molecule type" value="Genomic_DNA"/>
</dbReference>
<feature type="compositionally biased region" description="Basic and acidic residues" evidence="1">
    <location>
        <begin position="627"/>
        <end position="637"/>
    </location>
</feature>
<name>A0A7J6NX80_PEROL</name>